<evidence type="ECO:0000313" key="2">
    <source>
        <dbReference type="Proteomes" id="UP000265926"/>
    </source>
</evidence>
<gene>
    <name evidence="1" type="ORF">D1614_21340</name>
</gene>
<proteinExistence type="predicted"/>
<dbReference type="Proteomes" id="UP000265926">
    <property type="component" value="Unassembled WGS sequence"/>
</dbReference>
<dbReference type="AlphaFoldDB" id="A0A399SSF4"/>
<name>A0A399SSF4_9BACT</name>
<reference evidence="1 2" key="1">
    <citation type="submission" date="2018-08" db="EMBL/GenBank/DDBJ databases">
        <title>Pallidiluteibacterium maritimus gen. nov., sp. nov., isolated from coastal sediment.</title>
        <authorList>
            <person name="Zhou L.Y."/>
        </authorList>
    </citation>
    <scope>NUCLEOTIDE SEQUENCE [LARGE SCALE GENOMIC DNA]</scope>
    <source>
        <strain evidence="1 2">XSD2</strain>
    </source>
</reference>
<evidence type="ECO:0000313" key="1">
    <source>
        <dbReference type="EMBL" id="RIJ45854.1"/>
    </source>
</evidence>
<sequence length="263" mass="30237">MENPESGFRKKTSKKRWLAFLLPLALLFIVIQYAALSIVSVQEKLKGLSEIKDVDVPFNNVKDSAWISAFKDRNWVECRLKTSKTDSISLSVNLKDSILQLELKGVVIKTSPILEFKTDHFFEELNPVGYHHYFGEETTCTNMQATIEKIPVIVKKAPKDTLEYASQSHVIDTVKNEDVHWLIVLGNGIEIRVEGTDTSTHANRWQNWLWLKQDYLEIKNNLTQTIQFRVPDYYPGIKLVISENDAKAIYRALPAQPKVCIRM</sequence>
<organism evidence="1 2">
    <name type="scientific">Maribellus luteus</name>
    <dbReference type="NCBI Taxonomy" id="2305463"/>
    <lineage>
        <taxon>Bacteria</taxon>
        <taxon>Pseudomonadati</taxon>
        <taxon>Bacteroidota</taxon>
        <taxon>Bacteroidia</taxon>
        <taxon>Marinilabiliales</taxon>
        <taxon>Prolixibacteraceae</taxon>
        <taxon>Maribellus</taxon>
    </lineage>
</organism>
<accession>A0A399SSF4</accession>
<keyword evidence="2" id="KW-1185">Reference proteome</keyword>
<dbReference type="EMBL" id="QWGR01000019">
    <property type="protein sequence ID" value="RIJ45854.1"/>
    <property type="molecule type" value="Genomic_DNA"/>
</dbReference>
<protein>
    <submittedName>
        <fullName evidence="1">Uncharacterized protein</fullName>
    </submittedName>
</protein>
<dbReference type="OrthoDB" id="1118723at2"/>
<comment type="caution">
    <text evidence="1">The sequence shown here is derived from an EMBL/GenBank/DDBJ whole genome shotgun (WGS) entry which is preliminary data.</text>
</comment>
<dbReference type="RefSeq" id="WP_119440028.1">
    <property type="nucleotide sequence ID" value="NZ_QWGR01000019.1"/>
</dbReference>